<dbReference type="Pfam" id="PF01490">
    <property type="entry name" value="Aa_trans"/>
    <property type="match status" value="1"/>
</dbReference>
<feature type="domain" description="Amino acid transporter transmembrane" evidence="20">
    <location>
        <begin position="104"/>
        <end position="497"/>
    </location>
</feature>
<evidence type="ECO:0000256" key="6">
    <source>
        <dbReference type="ARBA" id="ARBA00022989"/>
    </source>
</evidence>
<keyword evidence="4 19" id="KW-0812">Transmembrane</keyword>
<dbReference type="GO" id="GO:0015187">
    <property type="term" value="F:glycine transmembrane transporter activity"/>
    <property type="evidence" value="ECO:0007669"/>
    <property type="project" value="UniProtKB-ARBA"/>
</dbReference>
<dbReference type="GO" id="GO:0060077">
    <property type="term" value="C:inhibitory synapse"/>
    <property type="evidence" value="ECO:0007669"/>
    <property type="project" value="UniProtKB-ARBA"/>
</dbReference>
<keyword evidence="5" id="KW-0532">Neurotransmitter transport</keyword>
<evidence type="ECO:0000256" key="19">
    <source>
        <dbReference type="SAM" id="Phobius"/>
    </source>
</evidence>
<dbReference type="EMBL" id="MTYJ01000096">
    <property type="protein sequence ID" value="OQV14985.1"/>
    <property type="molecule type" value="Genomic_DNA"/>
</dbReference>
<evidence type="ECO:0000256" key="12">
    <source>
        <dbReference type="ARBA" id="ARBA00035892"/>
    </source>
</evidence>
<comment type="catalytic activity">
    <reaction evidence="12">
        <text>beta-alanine(out) + n H(+)(in) = beta-alanine(in) + n H(+)(out)</text>
        <dbReference type="Rhea" id="RHEA:70987"/>
        <dbReference type="ChEBI" id="CHEBI:15378"/>
        <dbReference type="ChEBI" id="CHEBI:57966"/>
    </reaction>
</comment>
<evidence type="ECO:0000256" key="14">
    <source>
        <dbReference type="ARBA" id="ARBA00036440"/>
    </source>
</evidence>
<dbReference type="Proteomes" id="UP000192578">
    <property type="component" value="Unassembled WGS sequence"/>
</dbReference>
<evidence type="ECO:0000313" key="22">
    <source>
        <dbReference type="Proteomes" id="UP000192578"/>
    </source>
</evidence>
<accession>A0A1W0WIE2</accession>
<keyword evidence="9" id="KW-0966">Cell projection</keyword>
<reference evidence="22" key="1">
    <citation type="submission" date="2017-01" db="EMBL/GenBank/DDBJ databases">
        <title>Comparative genomics of anhydrobiosis in the tardigrade Hypsibius dujardini.</title>
        <authorList>
            <person name="Yoshida Y."/>
            <person name="Koutsovoulos G."/>
            <person name="Laetsch D."/>
            <person name="Stevens L."/>
            <person name="Kumar S."/>
            <person name="Horikawa D."/>
            <person name="Ishino K."/>
            <person name="Komine S."/>
            <person name="Tomita M."/>
            <person name="Blaxter M."/>
            <person name="Arakawa K."/>
        </authorList>
    </citation>
    <scope>NUCLEOTIDE SEQUENCE [LARGE SCALE GENOMIC DNA]</scope>
    <source>
        <strain evidence="22">Z151</strain>
    </source>
</reference>
<evidence type="ECO:0000256" key="11">
    <source>
        <dbReference type="ARBA" id="ARBA00034106"/>
    </source>
</evidence>
<evidence type="ECO:0000256" key="13">
    <source>
        <dbReference type="ARBA" id="ARBA00035961"/>
    </source>
</evidence>
<sequence length="528" mass="59253">MQRRMQNFCGSAREWYRDNVLANVPQTDSEKVEFLHANDYGDQSDYYDGGQNGQFANYQNYGGTQGGEQEANGFANANGSYAAAKFGEYEEFGDPHGGGGASSHRISEWQAGWNVTNAIQGMFVVSFPYTVLKGGYWAIISMVFFAWICCHTGKILVYCLYEPNLDGVPVRVRNSYMDIATAVWGPRWGGAVVTAAQLIELLMTCILYIVLCGDLMEGSFPDAAIGANGWMFLCAIILLSCAFLRNLQSVSFLSFWCTVAHIIINMIILTYCLSQIGSWHWGAVKLEIDIYSFPIALGVVVFSYTSQIFLPTLEGNMSKPQRFNEMLDWSHLAAAIFKALFAYIGFLTWGYETQEEITNNLPTQGFKATVNLILVVKALLSYPLPFFAATETVENCLFRGKPETPFPSWRNMDGTAKKWGLGVKMGLVVVTLIMAVVIPHFTTLMGFIGNFTGTMLSFIWPCYFHMRLKWDTLEWYIISLNVFIICLGFIIGSVGMYYSSYELYRLFNGEDIYKPPIPILITNITSVF</sequence>
<feature type="transmembrane region" description="Helical" evidence="19">
    <location>
        <begin position="188"/>
        <end position="211"/>
    </location>
</feature>
<dbReference type="PANTHER" id="PTHR22950">
    <property type="entry name" value="AMINO ACID TRANSPORTER"/>
    <property type="match status" value="1"/>
</dbReference>
<evidence type="ECO:0000256" key="1">
    <source>
        <dbReference type="ARBA" id="ARBA00004439"/>
    </source>
</evidence>
<feature type="transmembrane region" description="Helical" evidence="19">
    <location>
        <begin position="444"/>
        <end position="463"/>
    </location>
</feature>
<keyword evidence="8 19" id="KW-0472">Membrane</keyword>
<dbReference type="GO" id="GO:0006836">
    <property type="term" value="P:neurotransmitter transport"/>
    <property type="evidence" value="ECO:0007669"/>
    <property type="project" value="UniProtKB-KW"/>
</dbReference>
<dbReference type="GO" id="GO:0051939">
    <property type="term" value="P:gamma-aminobutyric acid import"/>
    <property type="evidence" value="ECO:0007669"/>
    <property type="project" value="UniProtKB-ARBA"/>
</dbReference>
<evidence type="ECO:0000256" key="8">
    <source>
        <dbReference type="ARBA" id="ARBA00023136"/>
    </source>
</evidence>
<evidence type="ECO:0000256" key="16">
    <source>
        <dbReference type="ARBA" id="ARBA00041574"/>
    </source>
</evidence>
<feature type="transmembrane region" description="Helical" evidence="19">
    <location>
        <begin position="371"/>
        <end position="389"/>
    </location>
</feature>
<dbReference type="FunFam" id="1.20.1740.10:FF:000062">
    <property type="entry name" value="Vesicular inhibitory amino acid transporter"/>
    <property type="match status" value="1"/>
</dbReference>
<protein>
    <recommendedName>
        <fullName evidence="15">Vesicular inhibitory amino acid transporter</fullName>
    </recommendedName>
    <alternativeName>
        <fullName evidence="16">Solute carrier family 32 member 1</fullName>
    </alternativeName>
    <alternativeName>
        <fullName evidence="17">Vesicular GABA transporter</fullName>
    </alternativeName>
</protein>
<gene>
    <name evidence="21" type="ORF">BV898_10885</name>
</gene>
<keyword evidence="10" id="KW-0968">Cytoplasmic vesicle</keyword>
<keyword evidence="3" id="KW-0813">Transport</keyword>
<dbReference type="GO" id="GO:0030659">
    <property type="term" value="C:cytoplasmic vesicle membrane"/>
    <property type="evidence" value="ECO:0007669"/>
    <property type="project" value="UniProtKB-SubCell"/>
</dbReference>
<comment type="caution">
    <text evidence="21">The sequence shown here is derived from an EMBL/GenBank/DDBJ whole genome shotgun (WGS) entry which is preliminary data.</text>
</comment>
<comment type="similarity">
    <text evidence="2">Belongs to the amino acid/polyamine transporter 2 family.</text>
</comment>
<feature type="transmembrane region" description="Helical" evidence="19">
    <location>
        <begin position="223"/>
        <end position="244"/>
    </location>
</feature>
<evidence type="ECO:0000256" key="10">
    <source>
        <dbReference type="ARBA" id="ARBA00023329"/>
    </source>
</evidence>
<evidence type="ECO:0000256" key="18">
    <source>
        <dbReference type="ARBA" id="ARBA00046163"/>
    </source>
</evidence>
<keyword evidence="22" id="KW-1185">Reference proteome</keyword>
<evidence type="ECO:0000256" key="9">
    <source>
        <dbReference type="ARBA" id="ARBA00023273"/>
    </source>
</evidence>
<evidence type="ECO:0000256" key="4">
    <source>
        <dbReference type="ARBA" id="ARBA00022692"/>
    </source>
</evidence>
<keyword evidence="6 19" id="KW-1133">Transmembrane helix</keyword>
<evidence type="ECO:0000256" key="5">
    <source>
        <dbReference type="ARBA" id="ARBA00022775"/>
    </source>
</evidence>
<dbReference type="GO" id="GO:0098793">
    <property type="term" value="C:presynapse"/>
    <property type="evidence" value="ECO:0007669"/>
    <property type="project" value="UniProtKB-SubCell"/>
</dbReference>
<feature type="transmembrane region" description="Helical" evidence="19">
    <location>
        <begin position="331"/>
        <end position="351"/>
    </location>
</feature>
<evidence type="ECO:0000313" key="21">
    <source>
        <dbReference type="EMBL" id="OQV14985.1"/>
    </source>
</evidence>
<feature type="transmembrane region" description="Helical" evidence="19">
    <location>
        <begin position="475"/>
        <end position="498"/>
    </location>
</feature>
<feature type="transmembrane region" description="Helical" evidence="19">
    <location>
        <begin position="419"/>
        <end position="438"/>
    </location>
</feature>
<organism evidence="21 22">
    <name type="scientific">Hypsibius exemplaris</name>
    <name type="common">Freshwater tardigrade</name>
    <dbReference type="NCBI Taxonomy" id="2072580"/>
    <lineage>
        <taxon>Eukaryota</taxon>
        <taxon>Metazoa</taxon>
        <taxon>Ecdysozoa</taxon>
        <taxon>Tardigrada</taxon>
        <taxon>Eutardigrada</taxon>
        <taxon>Parachela</taxon>
        <taxon>Hypsibioidea</taxon>
        <taxon>Hypsibiidae</taxon>
        <taxon>Hypsibius</taxon>
    </lineage>
</organism>
<feature type="transmembrane region" description="Helical" evidence="19">
    <location>
        <begin position="136"/>
        <end position="161"/>
    </location>
</feature>
<evidence type="ECO:0000259" key="20">
    <source>
        <dbReference type="Pfam" id="PF01490"/>
    </source>
</evidence>
<proteinExistence type="inferred from homology"/>
<evidence type="ECO:0000256" key="7">
    <source>
        <dbReference type="ARBA" id="ARBA00023018"/>
    </source>
</evidence>
<evidence type="ECO:0000256" key="2">
    <source>
        <dbReference type="ARBA" id="ARBA00008066"/>
    </source>
</evidence>
<dbReference type="PANTHER" id="PTHR22950:SF689">
    <property type="entry name" value="VESICULAR INHIBITORY AMINO ACID TRANSPORTER"/>
    <property type="match status" value="1"/>
</dbReference>
<comment type="catalytic activity">
    <reaction evidence="13">
        <text>glycine(out) + n H(+)(in) = glycine(in) + n H(+)(out)</text>
        <dbReference type="Rhea" id="RHEA:70983"/>
        <dbReference type="ChEBI" id="CHEBI:15378"/>
        <dbReference type="ChEBI" id="CHEBI:57305"/>
    </reaction>
</comment>
<comment type="function">
    <text evidence="18">Antiporter that exchanges vesicular protons for cytosolic 4-aminobutanoate or to a lesser extend glycine, thus allowing their secretion from nerve terminals. The transport is equally dependent on the chemical and electrical components of the proton gradient. May also transport beta-alanine. Acidification of GABAergic synaptic vesicles is a prerequisite for 4-aminobutanoate uptake.</text>
</comment>
<dbReference type="AlphaFoldDB" id="A0A1W0WIE2"/>
<evidence type="ECO:0000256" key="15">
    <source>
        <dbReference type="ARBA" id="ARBA00039542"/>
    </source>
</evidence>
<dbReference type="GO" id="GO:0015179">
    <property type="term" value="F:L-amino acid transmembrane transporter activity"/>
    <property type="evidence" value="ECO:0007669"/>
    <property type="project" value="TreeGrafter"/>
</dbReference>
<keyword evidence="7" id="KW-0770">Synapse</keyword>
<dbReference type="GO" id="GO:0005774">
    <property type="term" value="C:vacuolar membrane"/>
    <property type="evidence" value="ECO:0007669"/>
    <property type="project" value="TreeGrafter"/>
</dbReference>
<comment type="catalytic activity">
    <reaction evidence="14">
        <text>4-aminobutanoate(out) + n H(+)(in) = 4-aminobutanoate(in) + n H(+)(out)</text>
        <dbReference type="Rhea" id="RHEA:70979"/>
        <dbReference type="ChEBI" id="CHEBI:15378"/>
        <dbReference type="ChEBI" id="CHEBI:59888"/>
    </reaction>
</comment>
<dbReference type="InterPro" id="IPR013057">
    <property type="entry name" value="AA_transpt_TM"/>
</dbReference>
<evidence type="ECO:0000256" key="3">
    <source>
        <dbReference type="ARBA" id="ARBA00022448"/>
    </source>
</evidence>
<dbReference type="OrthoDB" id="6021076at2759"/>
<comment type="subcellular location">
    <subcellularLocation>
        <location evidence="1">Cytoplasmic vesicle membrane</location>
        <topology evidence="1">Multi-pass membrane protein</topology>
    </subcellularLocation>
    <subcellularLocation>
        <location evidence="11">Presynapse</location>
    </subcellularLocation>
</comment>
<feature type="transmembrane region" description="Helical" evidence="19">
    <location>
        <begin position="291"/>
        <end position="310"/>
    </location>
</feature>
<name>A0A1W0WIE2_HYPEX</name>
<feature type="transmembrane region" description="Helical" evidence="19">
    <location>
        <begin position="251"/>
        <end position="271"/>
    </location>
</feature>
<evidence type="ECO:0000256" key="17">
    <source>
        <dbReference type="ARBA" id="ARBA00042394"/>
    </source>
</evidence>
<dbReference type="GO" id="GO:0140800">
    <property type="term" value="F:gamma-aminobutyric acid:proton antiporter activity"/>
    <property type="evidence" value="ECO:0007669"/>
    <property type="project" value="UniProtKB-ARBA"/>
</dbReference>